<sequence>MDQPGPGQEDSSTLLVSHKHVAVCYLPVRLGHGWRIVKRLLETRVETSFKRRNQLWLPLQHAKFTASIFHTKP</sequence>
<name>A0A8J2JCM6_9HEXA</name>
<dbReference type="Proteomes" id="UP000708208">
    <property type="component" value="Unassembled WGS sequence"/>
</dbReference>
<dbReference type="EMBL" id="CAJVCH010023016">
    <property type="protein sequence ID" value="CAG7693773.1"/>
    <property type="molecule type" value="Genomic_DNA"/>
</dbReference>
<gene>
    <name evidence="1" type="ORF">AFUS01_LOCUS3802</name>
</gene>
<protein>
    <submittedName>
        <fullName evidence="1">Uncharacterized protein</fullName>
    </submittedName>
</protein>
<organism evidence="1 2">
    <name type="scientific">Allacma fusca</name>
    <dbReference type="NCBI Taxonomy" id="39272"/>
    <lineage>
        <taxon>Eukaryota</taxon>
        <taxon>Metazoa</taxon>
        <taxon>Ecdysozoa</taxon>
        <taxon>Arthropoda</taxon>
        <taxon>Hexapoda</taxon>
        <taxon>Collembola</taxon>
        <taxon>Symphypleona</taxon>
        <taxon>Sminthuridae</taxon>
        <taxon>Allacma</taxon>
    </lineage>
</organism>
<evidence type="ECO:0000313" key="1">
    <source>
        <dbReference type="EMBL" id="CAG7693773.1"/>
    </source>
</evidence>
<proteinExistence type="predicted"/>
<dbReference type="AlphaFoldDB" id="A0A8J2JCM6"/>
<keyword evidence="2" id="KW-1185">Reference proteome</keyword>
<reference evidence="1" key="1">
    <citation type="submission" date="2021-06" db="EMBL/GenBank/DDBJ databases">
        <authorList>
            <person name="Hodson N. C."/>
            <person name="Mongue J. A."/>
            <person name="Jaron S. K."/>
        </authorList>
    </citation>
    <scope>NUCLEOTIDE SEQUENCE</scope>
</reference>
<evidence type="ECO:0000313" key="2">
    <source>
        <dbReference type="Proteomes" id="UP000708208"/>
    </source>
</evidence>
<accession>A0A8J2JCM6</accession>
<comment type="caution">
    <text evidence="1">The sequence shown here is derived from an EMBL/GenBank/DDBJ whole genome shotgun (WGS) entry which is preliminary data.</text>
</comment>